<keyword evidence="1" id="KW-0812">Transmembrane</keyword>
<sequence>MNDIMKMIRFDLISVSRLTVPYVAIFTAVCIIAALFSIPIGIFCIVSFVMIIAPVQGINNSSCKRLYGMLPVRRSAVIKALFIEITVTMFAGELLAFLCFLITRNSSLYKILPEKLMSFAEDLTKMPENKFGSLYLIAAAAFAFITIVLCFAQMRAEIKNIEAAIRELIIVVAVFAAIATFISVMIYTKMLYALKNILLPPTTAGKWLSIAVLNAVTLAAAYLLCTITVKKSSTKEL</sequence>
<accession>A0A1H6L4Q9</accession>
<evidence type="ECO:0008006" key="4">
    <source>
        <dbReference type="Google" id="ProtNLM"/>
    </source>
</evidence>
<organism evidence="2 3">
    <name type="scientific">Ruminococcus flavefaciens</name>
    <dbReference type="NCBI Taxonomy" id="1265"/>
    <lineage>
        <taxon>Bacteria</taxon>
        <taxon>Bacillati</taxon>
        <taxon>Bacillota</taxon>
        <taxon>Clostridia</taxon>
        <taxon>Eubacteriales</taxon>
        <taxon>Oscillospiraceae</taxon>
        <taxon>Ruminococcus</taxon>
    </lineage>
</organism>
<reference evidence="2 3" key="1">
    <citation type="submission" date="2016-10" db="EMBL/GenBank/DDBJ databases">
        <authorList>
            <person name="de Groot N.N."/>
        </authorList>
    </citation>
    <scope>NUCLEOTIDE SEQUENCE [LARGE SCALE GENOMIC DNA]</scope>
    <source>
        <strain evidence="2 3">YAD2003</strain>
    </source>
</reference>
<feature type="transmembrane region" description="Helical" evidence="1">
    <location>
        <begin position="76"/>
        <end position="103"/>
    </location>
</feature>
<dbReference type="EMBL" id="FNWV01000015">
    <property type="protein sequence ID" value="SEH83301.1"/>
    <property type="molecule type" value="Genomic_DNA"/>
</dbReference>
<feature type="transmembrane region" description="Helical" evidence="1">
    <location>
        <begin position="207"/>
        <end position="229"/>
    </location>
</feature>
<feature type="transmembrane region" description="Helical" evidence="1">
    <location>
        <begin position="22"/>
        <end position="55"/>
    </location>
</feature>
<dbReference type="Proteomes" id="UP000183190">
    <property type="component" value="Unassembled WGS sequence"/>
</dbReference>
<dbReference type="RefSeq" id="WP_074718758.1">
    <property type="nucleotide sequence ID" value="NZ_FNWV01000015.1"/>
</dbReference>
<dbReference type="OrthoDB" id="1820746at2"/>
<name>A0A1H6L4Q9_RUMFL</name>
<evidence type="ECO:0000313" key="3">
    <source>
        <dbReference type="Proteomes" id="UP000183190"/>
    </source>
</evidence>
<feature type="transmembrane region" description="Helical" evidence="1">
    <location>
        <begin position="164"/>
        <end position="187"/>
    </location>
</feature>
<evidence type="ECO:0000256" key="1">
    <source>
        <dbReference type="SAM" id="Phobius"/>
    </source>
</evidence>
<feature type="transmembrane region" description="Helical" evidence="1">
    <location>
        <begin position="133"/>
        <end position="152"/>
    </location>
</feature>
<keyword evidence="1" id="KW-1133">Transmembrane helix</keyword>
<protein>
    <recommendedName>
        <fullName evidence="4">ABC-2 family transporter protein</fullName>
    </recommendedName>
</protein>
<proteinExistence type="predicted"/>
<evidence type="ECO:0000313" key="2">
    <source>
        <dbReference type="EMBL" id="SEH83301.1"/>
    </source>
</evidence>
<keyword evidence="1" id="KW-0472">Membrane</keyword>
<gene>
    <name evidence="2" type="ORF">SAMN02910265_02951</name>
</gene>
<dbReference type="AlphaFoldDB" id="A0A1H6L4Q9"/>